<organism evidence="3 4">
    <name type="scientific">Apiospora kogelbergensis</name>
    <dbReference type="NCBI Taxonomy" id="1337665"/>
    <lineage>
        <taxon>Eukaryota</taxon>
        <taxon>Fungi</taxon>
        <taxon>Dikarya</taxon>
        <taxon>Ascomycota</taxon>
        <taxon>Pezizomycotina</taxon>
        <taxon>Sordariomycetes</taxon>
        <taxon>Xylariomycetidae</taxon>
        <taxon>Amphisphaeriales</taxon>
        <taxon>Apiosporaceae</taxon>
        <taxon>Apiospora</taxon>
    </lineage>
</organism>
<keyword evidence="2" id="KW-0472">Membrane</keyword>
<dbReference type="Proteomes" id="UP001392437">
    <property type="component" value="Unassembled WGS sequence"/>
</dbReference>
<dbReference type="AlphaFoldDB" id="A0AAW0QHZ3"/>
<dbReference type="EMBL" id="JAQQWP010000008">
    <property type="protein sequence ID" value="KAK8105099.1"/>
    <property type="molecule type" value="Genomic_DNA"/>
</dbReference>
<feature type="region of interest" description="Disordered" evidence="1">
    <location>
        <begin position="267"/>
        <end position="294"/>
    </location>
</feature>
<sequence length="327" mass="33878">MPSATTLSNLSFHNAGPLTTTYTAPASCASADPDHMMMGPRYLPGNFQYGVCATEKGDCYPSGSAIDALNAKDSLQADARLDYFSPGLHCPHGWTTVGAATKNAEGVITSSGPAFTFPSTTQTLEIDRTTSTLHTTKTARLEDVSFFGYPARHALLGAMDRGETVIMCCPSSMTAHALNAPCYEALPSAPVRTSVCYAHSASEYSQVYTQASLFGTTVSAVELKPTATTGQFSVKTMSLPTESQAGLIAYTVMPMVALVHRASDATAAGDGTKTGGEGGSSSSPSNSPNSAAMAGRPPFQMARLGEVSTWVLTTLVGVAAGFALVLA</sequence>
<feature type="compositionally biased region" description="Low complexity" evidence="1">
    <location>
        <begin position="280"/>
        <end position="294"/>
    </location>
</feature>
<reference evidence="3 4" key="1">
    <citation type="submission" date="2023-01" db="EMBL/GenBank/DDBJ databases">
        <title>Analysis of 21 Apiospora genomes using comparative genomics revels a genus with tremendous synthesis potential of carbohydrate active enzymes and secondary metabolites.</title>
        <authorList>
            <person name="Sorensen T."/>
        </authorList>
    </citation>
    <scope>NUCLEOTIDE SEQUENCE [LARGE SCALE GENOMIC DNA]</scope>
    <source>
        <strain evidence="3 4">CBS 117206</strain>
    </source>
</reference>
<keyword evidence="2" id="KW-1133">Transmembrane helix</keyword>
<feature type="transmembrane region" description="Helical" evidence="2">
    <location>
        <begin position="307"/>
        <end position="326"/>
    </location>
</feature>
<evidence type="ECO:0000313" key="3">
    <source>
        <dbReference type="EMBL" id="KAK8105099.1"/>
    </source>
</evidence>
<evidence type="ECO:0000313" key="4">
    <source>
        <dbReference type="Proteomes" id="UP001392437"/>
    </source>
</evidence>
<keyword evidence="4" id="KW-1185">Reference proteome</keyword>
<name>A0AAW0QHZ3_9PEZI</name>
<proteinExistence type="predicted"/>
<keyword evidence="2" id="KW-0812">Transmembrane</keyword>
<protein>
    <submittedName>
        <fullName evidence="3">Uncharacterized protein</fullName>
    </submittedName>
</protein>
<accession>A0AAW0QHZ3</accession>
<evidence type="ECO:0000256" key="2">
    <source>
        <dbReference type="SAM" id="Phobius"/>
    </source>
</evidence>
<comment type="caution">
    <text evidence="3">The sequence shown here is derived from an EMBL/GenBank/DDBJ whole genome shotgun (WGS) entry which is preliminary data.</text>
</comment>
<evidence type="ECO:0000256" key="1">
    <source>
        <dbReference type="SAM" id="MobiDB-lite"/>
    </source>
</evidence>
<gene>
    <name evidence="3" type="ORF">PG999_008458</name>
</gene>